<feature type="compositionally biased region" description="Basic and acidic residues" evidence="1">
    <location>
        <begin position="204"/>
        <end position="214"/>
    </location>
</feature>
<dbReference type="AlphaFoldDB" id="A0AAD1U2A8"/>
<dbReference type="Proteomes" id="UP001295684">
    <property type="component" value="Unassembled WGS sequence"/>
</dbReference>
<feature type="compositionally biased region" description="Polar residues" evidence="1">
    <location>
        <begin position="218"/>
        <end position="230"/>
    </location>
</feature>
<name>A0AAD1U2A8_EUPCR</name>
<feature type="region of interest" description="Disordered" evidence="1">
    <location>
        <begin position="203"/>
        <end position="238"/>
    </location>
</feature>
<reference evidence="2" key="1">
    <citation type="submission" date="2023-07" db="EMBL/GenBank/DDBJ databases">
        <authorList>
            <consortium name="AG Swart"/>
            <person name="Singh M."/>
            <person name="Singh A."/>
            <person name="Seah K."/>
            <person name="Emmerich C."/>
        </authorList>
    </citation>
    <scope>NUCLEOTIDE SEQUENCE</scope>
    <source>
        <strain evidence="2">DP1</strain>
    </source>
</reference>
<proteinExistence type="predicted"/>
<evidence type="ECO:0000313" key="2">
    <source>
        <dbReference type="EMBL" id="CAI2359137.1"/>
    </source>
</evidence>
<evidence type="ECO:0000313" key="3">
    <source>
        <dbReference type="Proteomes" id="UP001295684"/>
    </source>
</evidence>
<feature type="region of interest" description="Disordered" evidence="1">
    <location>
        <begin position="271"/>
        <end position="299"/>
    </location>
</feature>
<evidence type="ECO:0000256" key="1">
    <source>
        <dbReference type="SAM" id="MobiDB-lite"/>
    </source>
</evidence>
<comment type="caution">
    <text evidence="2">The sequence shown here is derived from an EMBL/GenBank/DDBJ whole genome shotgun (WGS) entry which is preliminary data.</text>
</comment>
<sequence length="495" mass="58013">MKKRLEKRFQQEINRKNEARSVENLPISMQENRLSNGYIAAYACGPLTRQRYINERMEIELANFKIEVKKRFENSQITTWKFPRKPNDSPEREATFERGNYNLKDQKMIDQWNTIDNYYKKRMKYKTNKPHIQVPSQGESGNNYTEPTIDISEPPELRNSHNMSTRAKIPEKIKFQEKTIKFDFSKLREEKFHDFYHKNNKSVETTRIHKDSSRNKTQKLNLFNNPSNRSRSGKKRSQIQTNYIKSLIKSNTELQEANKPKKFYATIAQSYERASSKSGRSNRRANLNRKKYEKRSNKSKEFIAEAKRLDSIRTNNLNMLKNKYNMSRNIQDKIYRSGTGEISLHHLASINKPPISDGRNTDDYIRATTRRKKSSNKKSEKKSMLFNIIPSYTISMDSSNKSNINCYDKNVVGKFDIQKTYNISTNASNRNNLTLTDKISTSRYKSHRKANKSTAIGDKKTQFIPPKGDSTKRSFSGNKHNPVFALGITRRKKKK</sequence>
<protein>
    <submittedName>
        <fullName evidence="2">Uncharacterized protein</fullName>
    </submittedName>
</protein>
<accession>A0AAD1U2A8</accession>
<keyword evidence="3" id="KW-1185">Reference proteome</keyword>
<gene>
    <name evidence="2" type="ORF">ECRASSUSDP1_LOCUS422</name>
</gene>
<organism evidence="2 3">
    <name type="scientific">Euplotes crassus</name>
    <dbReference type="NCBI Taxonomy" id="5936"/>
    <lineage>
        <taxon>Eukaryota</taxon>
        <taxon>Sar</taxon>
        <taxon>Alveolata</taxon>
        <taxon>Ciliophora</taxon>
        <taxon>Intramacronucleata</taxon>
        <taxon>Spirotrichea</taxon>
        <taxon>Hypotrichia</taxon>
        <taxon>Euplotida</taxon>
        <taxon>Euplotidae</taxon>
        <taxon>Moneuplotes</taxon>
    </lineage>
</organism>
<feature type="compositionally biased region" description="Basic residues" evidence="1">
    <location>
        <begin position="280"/>
        <end position="293"/>
    </location>
</feature>
<dbReference type="EMBL" id="CAMPGE010000391">
    <property type="protein sequence ID" value="CAI2359137.1"/>
    <property type="molecule type" value="Genomic_DNA"/>
</dbReference>
<feature type="region of interest" description="Disordered" evidence="1">
    <location>
        <begin position="444"/>
        <end position="495"/>
    </location>
</feature>